<dbReference type="EMBL" id="JACWMX010000010">
    <property type="protein sequence ID" value="MBD1395257.1"/>
    <property type="molecule type" value="Genomic_DNA"/>
</dbReference>
<comment type="catalytic activity">
    <reaction evidence="1">
        <text>ATP + protein L-histidine = ADP + protein N-phospho-L-histidine.</text>
        <dbReference type="EC" id="2.7.13.3"/>
    </reaction>
</comment>
<dbReference type="AlphaFoldDB" id="A0A926NVD2"/>
<sequence>MSIATSESHVQRMLSIIYQIPMGLIEADMEGSITSMNAKSVQLLMPLFYSHGFRGNNINELLQVVAPDILEQVSNFTRPNGNIIKQQRQEIALQSGRDEGNEICLLFTVDKLDANSLTYIFDDVTELYNKEKQLKQMMQDNATEQLNKFEIASGLLHDIGNAVVGFGSYITKIKRSIEQKNDISSLDNLKGFIEKNQAAIGGAIGEKKANAITDLLNGVIANQENNLTDVRTSITDQMKIISHIQEILNIQRQYVKGHYIERASVNLRDLVNDAVSMLANTFEKRGISFSLELPAGIVHIKGDRTKLMQVFLNLLKNSVDSVMHMADENTLKQIRLILGRGEGKVAVRIQDNGKGFDQATGAKLFTRGYTTKTEGTGLGLVNCKSIIEGHNGTITLTSAGEGKGATCTVIFYL</sequence>
<dbReference type="InterPro" id="IPR005467">
    <property type="entry name" value="His_kinase_dom"/>
</dbReference>
<dbReference type="PRINTS" id="PR00344">
    <property type="entry name" value="BCTRLSENSOR"/>
</dbReference>
<keyword evidence="3" id="KW-0597">Phosphoprotein</keyword>
<dbReference type="GO" id="GO:0000155">
    <property type="term" value="F:phosphorelay sensor kinase activity"/>
    <property type="evidence" value="ECO:0007669"/>
    <property type="project" value="TreeGrafter"/>
</dbReference>
<dbReference type="InterPro" id="IPR036890">
    <property type="entry name" value="HATPase_C_sf"/>
</dbReference>
<gene>
    <name evidence="5" type="ORF">IDJ76_19290</name>
</gene>
<evidence type="ECO:0000313" key="6">
    <source>
        <dbReference type="Proteomes" id="UP000619078"/>
    </source>
</evidence>
<dbReference type="EC" id="2.7.13.3" evidence="2"/>
<keyword evidence="6" id="KW-1185">Reference proteome</keyword>
<dbReference type="RefSeq" id="WP_191165706.1">
    <property type="nucleotide sequence ID" value="NZ_JACWMX010000010.1"/>
</dbReference>
<dbReference type="PANTHER" id="PTHR43547:SF2">
    <property type="entry name" value="HYBRID SIGNAL TRANSDUCTION HISTIDINE KINASE C"/>
    <property type="match status" value="1"/>
</dbReference>
<accession>A0A926NVD2</accession>
<dbReference type="Pfam" id="PF02518">
    <property type="entry name" value="HATPase_c"/>
    <property type="match status" value="1"/>
</dbReference>
<feature type="domain" description="Histidine kinase" evidence="4">
    <location>
        <begin position="244"/>
        <end position="413"/>
    </location>
</feature>
<protein>
    <recommendedName>
        <fullName evidence="2">histidine kinase</fullName>
        <ecNumber evidence="2">2.7.13.3</ecNumber>
    </recommendedName>
</protein>
<keyword evidence="5" id="KW-0418">Kinase</keyword>
<dbReference type="InterPro" id="IPR003594">
    <property type="entry name" value="HATPase_dom"/>
</dbReference>
<evidence type="ECO:0000259" key="4">
    <source>
        <dbReference type="PROSITE" id="PS50109"/>
    </source>
</evidence>
<dbReference type="Gene3D" id="3.30.565.10">
    <property type="entry name" value="Histidine kinase-like ATPase, C-terminal domain"/>
    <property type="match status" value="1"/>
</dbReference>
<proteinExistence type="predicted"/>
<evidence type="ECO:0000256" key="3">
    <source>
        <dbReference type="ARBA" id="ARBA00022553"/>
    </source>
</evidence>
<dbReference type="PROSITE" id="PS50109">
    <property type="entry name" value="HIS_KIN"/>
    <property type="match status" value="1"/>
</dbReference>
<evidence type="ECO:0000256" key="2">
    <source>
        <dbReference type="ARBA" id="ARBA00012438"/>
    </source>
</evidence>
<comment type="caution">
    <text evidence="5">The sequence shown here is derived from an EMBL/GenBank/DDBJ whole genome shotgun (WGS) entry which is preliminary data.</text>
</comment>
<dbReference type="PANTHER" id="PTHR43547">
    <property type="entry name" value="TWO-COMPONENT HISTIDINE KINASE"/>
    <property type="match status" value="1"/>
</dbReference>
<evidence type="ECO:0000313" key="5">
    <source>
        <dbReference type="EMBL" id="MBD1395257.1"/>
    </source>
</evidence>
<dbReference type="SUPFAM" id="SSF55874">
    <property type="entry name" value="ATPase domain of HSP90 chaperone/DNA topoisomerase II/histidine kinase"/>
    <property type="match status" value="1"/>
</dbReference>
<name>A0A926NVD2_9SPHI</name>
<keyword evidence="5" id="KW-0808">Transferase</keyword>
<evidence type="ECO:0000256" key="1">
    <source>
        <dbReference type="ARBA" id="ARBA00000085"/>
    </source>
</evidence>
<organism evidence="5 6">
    <name type="scientific">Mucilaginibacter glaciei</name>
    <dbReference type="NCBI Taxonomy" id="2772109"/>
    <lineage>
        <taxon>Bacteria</taxon>
        <taxon>Pseudomonadati</taxon>
        <taxon>Bacteroidota</taxon>
        <taxon>Sphingobacteriia</taxon>
        <taxon>Sphingobacteriales</taxon>
        <taxon>Sphingobacteriaceae</taxon>
        <taxon>Mucilaginibacter</taxon>
    </lineage>
</organism>
<dbReference type="Proteomes" id="UP000619078">
    <property type="component" value="Unassembled WGS sequence"/>
</dbReference>
<reference evidence="5" key="1">
    <citation type="submission" date="2020-09" db="EMBL/GenBank/DDBJ databases">
        <title>Novel species of Mucilaginibacter isolated from a glacier on the Tibetan Plateau.</title>
        <authorList>
            <person name="Liu Q."/>
            <person name="Xin Y.-H."/>
        </authorList>
    </citation>
    <scope>NUCLEOTIDE SEQUENCE</scope>
    <source>
        <strain evidence="5">ZB1P21</strain>
    </source>
</reference>
<dbReference type="SMART" id="SM00387">
    <property type="entry name" value="HATPase_c"/>
    <property type="match status" value="1"/>
</dbReference>
<dbReference type="InterPro" id="IPR004358">
    <property type="entry name" value="Sig_transdc_His_kin-like_C"/>
</dbReference>